<proteinExistence type="predicted"/>
<sequence length="596" mass="69174">MCGNQLDKRAANGANVHWKYASERNITSSLDLSKMHGARQTIRNRIDEIRQDDHKMHTENFGIADDSIWEEAKQDEMKNRGVGFMKPKPFLTDPLLVEDLNVEKREIATNQVEIGEMCDDFGVTDSDTREVEEDVHLVVVKLIEMGLSKEMRRDVYWIIDRMRKNQSITCSYLETTFLKWTKVKVDTYPLCSNCNDQYDGKKCRKPNCSEQDFHNMIKGRAEDEAYLLGTLNFDGFKKDGLFRGECWPVFLSIHGYGTARFADYHSKTVVFLRHDFYGLEEKFRLKIDIGVGKKTKIFLELFSCCLDMDASRRVFNLPAWNKHQGCGRCDVNGIMIDKTMRWLPNGQENHYNLGYLPREYNKCALPMVFNHAYDYLHLFSEGVNKDRLKDLFSDQSKIRNLRQKGEVIEALTKSLLSTRMPTSNKPKLQSIADLLKITGRESDEIFFIVAPLIVATNDEMSKERLLLLLNWLIARCLMDLDLKIESISELQKLAKLLRSLINNEFKQCGTMKMHVILDHLIPDLRRCGSPVLSGTAMFERLNQLLSRSVSIIQLPRQNLCLKGYWLYKNVSDFWNKSDLKVLKKSQRESIKHRISN</sequence>
<evidence type="ECO:0000313" key="1">
    <source>
        <dbReference type="EMBL" id="CAB3409603.1"/>
    </source>
</evidence>
<keyword evidence="2" id="KW-1185">Reference proteome</keyword>
<dbReference type="EMBL" id="CADEPM010000008">
    <property type="protein sequence ID" value="CAB3409603.1"/>
    <property type="molecule type" value="Genomic_DNA"/>
</dbReference>
<organism evidence="1 2">
    <name type="scientific">Caenorhabditis bovis</name>
    <dbReference type="NCBI Taxonomy" id="2654633"/>
    <lineage>
        <taxon>Eukaryota</taxon>
        <taxon>Metazoa</taxon>
        <taxon>Ecdysozoa</taxon>
        <taxon>Nematoda</taxon>
        <taxon>Chromadorea</taxon>
        <taxon>Rhabditida</taxon>
        <taxon>Rhabditina</taxon>
        <taxon>Rhabditomorpha</taxon>
        <taxon>Rhabditoidea</taxon>
        <taxon>Rhabditidae</taxon>
        <taxon>Peloderinae</taxon>
        <taxon>Caenorhabditis</taxon>
    </lineage>
</organism>
<comment type="caution">
    <text evidence="1">The sequence shown here is derived from an EMBL/GenBank/DDBJ whole genome shotgun (WGS) entry which is preliminary data.</text>
</comment>
<gene>
    <name evidence="1" type="ORF">CBOVIS_LOCUS11236</name>
</gene>
<dbReference type="OrthoDB" id="5873050at2759"/>
<dbReference type="AlphaFoldDB" id="A0A8S1F6X5"/>
<evidence type="ECO:0000313" key="2">
    <source>
        <dbReference type="Proteomes" id="UP000494206"/>
    </source>
</evidence>
<name>A0A8S1F6X5_9PELO</name>
<dbReference type="Proteomes" id="UP000494206">
    <property type="component" value="Unassembled WGS sequence"/>
</dbReference>
<reference evidence="1 2" key="1">
    <citation type="submission" date="2020-04" db="EMBL/GenBank/DDBJ databases">
        <authorList>
            <person name="Laetsch R D."/>
            <person name="Stevens L."/>
            <person name="Kumar S."/>
            <person name="Blaxter L. M."/>
        </authorList>
    </citation>
    <scope>NUCLEOTIDE SEQUENCE [LARGE SCALE GENOMIC DNA]</scope>
</reference>
<protein>
    <submittedName>
        <fullName evidence="1">Uncharacterized protein</fullName>
    </submittedName>
</protein>
<accession>A0A8S1F6X5</accession>